<dbReference type="HAMAP" id="MF_00360">
    <property type="entry name" value="Ribosomal_bS6"/>
    <property type="match status" value="1"/>
</dbReference>
<evidence type="ECO:0000256" key="1">
    <source>
        <dbReference type="ARBA" id="ARBA00009512"/>
    </source>
</evidence>
<protein>
    <recommendedName>
        <fullName evidence="3 4">Small ribosomal subunit protein bS6</fullName>
    </recommendedName>
</protein>
<sequence length="125" mass="14645">MLIYLSKFALALCFLRIKKPKDQREVYIMKKYEIMYIINASLDEAQFTAVQDRLHQTITNNQGTIDNVDDWGIKEFAYEIDHMKKGHYVVINVTANNEGIAEFQRLSRISNNVVRIMVVKTEDEK</sequence>
<keyword evidence="4" id="KW-0694">RNA-binding</keyword>
<accession>U2QZJ2</accession>
<evidence type="ECO:0000313" key="6">
    <source>
        <dbReference type="Proteomes" id="UP000016658"/>
    </source>
</evidence>
<name>U2QZJ2_9FIRM</name>
<dbReference type="PANTHER" id="PTHR21011:SF1">
    <property type="entry name" value="SMALL RIBOSOMAL SUBUNIT PROTEIN BS6M"/>
    <property type="match status" value="1"/>
</dbReference>
<keyword evidence="4" id="KW-0699">rRNA-binding</keyword>
<organism evidence="5 6">
    <name type="scientific">Faecalitalea cylindroides ATCC 27803</name>
    <dbReference type="NCBI Taxonomy" id="649755"/>
    <lineage>
        <taxon>Bacteria</taxon>
        <taxon>Bacillati</taxon>
        <taxon>Bacillota</taxon>
        <taxon>Erysipelotrichia</taxon>
        <taxon>Erysipelotrichales</taxon>
        <taxon>Erysipelotrichaceae</taxon>
        <taxon>Faecalitalea</taxon>
    </lineage>
</organism>
<evidence type="ECO:0000313" key="5">
    <source>
        <dbReference type="EMBL" id="ERK46728.1"/>
    </source>
</evidence>
<comment type="caution">
    <text evidence="5">The sequence shown here is derived from an EMBL/GenBank/DDBJ whole genome shotgun (WGS) entry which is preliminary data.</text>
</comment>
<keyword evidence="4 5" id="KW-0689">Ribosomal protein</keyword>
<dbReference type="PATRIC" id="fig|649755.3.peg.340"/>
<dbReference type="GO" id="GO:0070181">
    <property type="term" value="F:small ribosomal subunit rRNA binding"/>
    <property type="evidence" value="ECO:0007669"/>
    <property type="project" value="TreeGrafter"/>
</dbReference>
<dbReference type="NCBIfam" id="TIGR00166">
    <property type="entry name" value="S6"/>
    <property type="match status" value="1"/>
</dbReference>
<proteinExistence type="inferred from homology"/>
<reference evidence="5 6" key="1">
    <citation type="submission" date="2013-06" db="EMBL/GenBank/DDBJ databases">
        <authorList>
            <person name="Weinstock G."/>
            <person name="Sodergren E."/>
            <person name="Lobos E.A."/>
            <person name="Fulton L."/>
            <person name="Fulton R."/>
            <person name="Courtney L."/>
            <person name="Fronick C."/>
            <person name="O'Laughlin M."/>
            <person name="Godfrey J."/>
            <person name="Wilson R.M."/>
            <person name="Miner T."/>
            <person name="Farmer C."/>
            <person name="Delehaunty K."/>
            <person name="Cordes M."/>
            <person name="Minx P."/>
            <person name="Tomlinson C."/>
            <person name="Chen J."/>
            <person name="Wollam A."/>
            <person name="Pepin K.H."/>
            <person name="Bhonagiri V."/>
            <person name="Zhang X."/>
            <person name="Warren W."/>
            <person name="Mitreva M."/>
            <person name="Mardis E.R."/>
            <person name="Wilson R.K."/>
        </authorList>
    </citation>
    <scope>NUCLEOTIDE SEQUENCE [LARGE SCALE GENOMIC DNA]</scope>
    <source>
        <strain evidence="5 6">ATCC 27803</strain>
    </source>
</reference>
<dbReference type="GO" id="GO:0005840">
    <property type="term" value="C:ribosome"/>
    <property type="evidence" value="ECO:0007669"/>
    <property type="project" value="UniProtKB-KW"/>
</dbReference>
<dbReference type="PANTHER" id="PTHR21011">
    <property type="entry name" value="MITOCHONDRIAL 28S RIBOSOMAL PROTEIN S6"/>
    <property type="match status" value="1"/>
</dbReference>
<dbReference type="Proteomes" id="UP000016658">
    <property type="component" value="Unassembled WGS sequence"/>
</dbReference>
<evidence type="ECO:0000256" key="4">
    <source>
        <dbReference type="HAMAP-Rule" id="MF_00360"/>
    </source>
</evidence>
<dbReference type="GO" id="GO:0006412">
    <property type="term" value="P:translation"/>
    <property type="evidence" value="ECO:0007669"/>
    <property type="project" value="UniProtKB-UniRule"/>
</dbReference>
<dbReference type="SUPFAM" id="SSF54995">
    <property type="entry name" value="Ribosomal protein S6"/>
    <property type="match status" value="1"/>
</dbReference>
<evidence type="ECO:0000256" key="3">
    <source>
        <dbReference type="ARBA" id="ARBA00035294"/>
    </source>
</evidence>
<dbReference type="GO" id="GO:1990904">
    <property type="term" value="C:ribonucleoprotein complex"/>
    <property type="evidence" value="ECO:0007669"/>
    <property type="project" value="UniProtKB-KW"/>
</dbReference>
<dbReference type="EMBL" id="AWVI01000019">
    <property type="protein sequence ID" value="ERK46728.1"/>
    <property type="molecule type" value="Genomic_DNA"/>
</dbReference>
<evidence type="ECO:0000256" key="2">
    <source>
        <dbReference type="ARBA" id="ARBA00035104"/>
    </source>
</evidence>
<dbReference type="GO" id="GO:0003735">
    <property type="term" value="F:structural constituent of ribosome"/>
    <property type="evidence" value="ECO:0007669"/>
    <property type="project" value="InterPro"/>
</dbReference>
<dbReference type="Gene3D" id="3.30.70.60">
    <property type="match status" value="1"/>
</dbReference>
<dbReference type="InterPro" id="IPR020814">
    <property type="entry name" value="Ribosomal_S6_plastid/chlpt"/>
</dbReference>
<dbReference type="InterPro" id="IPR000529">
    <property type="entry name" value="Ribosomal_bS6"/>
</dbReference>
<dbReference type="InterPro" id="IPR035980">
    <property type="entry name" value="Ribosomal_bS6_sf"/>
</dbReference>
<gene>
    <name evidence="4" type="primary">rpsF</name>
    <name evidence="5" type="ORF">HMPREF0367_00376</name>
</gene>
<dbReference type="InterPro" id="IPR014717">
    <property type="entry name" value="Transl_elong_EF1B/ribsomal_bS6"/>
</dbReference>
<comment type="function">
    <text evidence="2 4">Binds together with bS18 to 16S ribosomal RNA.</text>
</comment>
<dbReference type="GO" id="GO:0005737">
    <property type="term" value="C:cytoplasm"/>
    <property type="evidence" value="ECO:0007669"/>
    <property type="project" value="UniProtKB-ARBA"/>
</dbReference>
<dbReference type="CDD" id="cd00473">
    <property type="entry name" value="bS6"/>
    <property type="match status" value="1"/>
</dbReference>
<keyword evidence="4" id="KW-0687">Ribonucleoprotein</keyword>
<dbReference type="Pfam" id="PF01250">
    <property type="entry name" value="Ribosomal_S6"/>
    <property type="match status" value="1"/>
</dbReference>
<dbReference type="AlphaFoldDB" id="U2QZJ2"/>
<comment type="similarity">
    <text evidence="1 4">Belongs to the bacterial ribosomal protein bS6 family.</text>
</comment>
<dbReference type="HOGENOM" id="CLU_113441_5_3_9"/>